<keyword evidence="1" id="KW-0812">Transmembrane</keyword>
<name>A0A6A5BV87_NAEFO</name>
<dbReference type="AlphaFoldDB" id="A0A6A5BV87"/>
<dbReference type="VEuPathDB" id="AmoebaDB:FDP41_003160"/>
<dbReference type="VEuPathDB" id="AmoebaDB:NF0030420"/>
<evidence type="ECO:0000313" key="3">
    <source>
        <dbReference type="Proteomes" id="UP000444721"/>
    </source>
</evidence>
<dbReference type="EMBL" id="VFQX01000033">
    <property type="protein sequence ID" value="KAF0977838.1"/>
    <property type="molecule type" value="Genomic_DNA"/>
</dbReference>
<keyword evidence="1" id="KW-0472">Membrane</keyword>
<dbReference type="GeneID" id="68110378"/>
<dbReference type="RefSeq" id="XP_044562551.1">
    <property type="nucleotide sequence ID" value="XM_044706434.1"/>
</dbReference>
<feature type="transmembrane region" description="Helical" evidence="1">
    <location>
        <begin position="159"/>
        <end position="179"/>
    </location>
</feature>
<sequence length="313" mass="36383">MLHKRSLIQLIRSNSNSSQHVLSKLVMPMSKTSVVSNSLIKMDKRLFIVSAFHTNLKSSEQQNPQQPTSTDRNKNLFIYEEEKDLEKEVVPTEVFKDEKERIMDEERVNIPLLVKFWKMYFVRYAVISTLIFGVIYIVWEVTSWLSSITFKNVATVSFYFGFLSALMCCGVTWLAILAFSIHPSTVYRAAIKKVLSNKTVRDHMVTPLTPGKFRAYSYTYPDFNNAHDVPFTRRLKFWKPKRMQLCFQLVDANKKTAMISCDVSRKDGIINLLRNRFTFHSLIVDIPDSEDRLFLRGTDQDAVYENASDMKLN</sequence>
<dbReference type="PANTHER" id="PTHR36354">
    <property type="entry name" value="IMPORT INNER MEMBRANE TRANSLOCASE SUBUNIT"/>
    <property type="match status" value="1"/>
</dbReference>
<accession>A0A6A5BV87</accession>
<protein>
    <submittedName>
        <fullName evidence="2">Uncharacterized protein</fullName>
    </submittedName>
</protein>
<reference evidence="2 3" key="1">
    <citation type="journal article" date="2019" name="Sci. Rep.">
        <title>Nanopore sequencing improves the draft genome of the human pathogenic amoeba Naegleria fowleri.</title>
        <authorList>
            <person name="Liechti N."/>
            <person name="Schurch N."/>
            <person name="Bruggmann R."/>
            <person name="Wittwer M."/>
        </authorList>
    </citation>
    <scope>NUCLEOTIDE SEQUENCE [LARGE SCALE GENOMIC DNA]</scope>
    <source>
        <strain evidence="2 3">ATCC 30894</strain>
    </source>
</reference>
<gene>
    <name evidence="2" type="ORF">FDP41_003160</name>
</gene>
<dbReference type="OrthoDB" id="10251800at2759"/>
<dbReference type="PANTHER" id="PTHR36354:SF3">
    <property type="entry name" value="IMPORT INNER MEMBRANE TRANSLOCASE SUBUNIT"/>
    <property type="match status" value="1"/>
</dbReference>
<evidence type="ECO:0000313" key="2">
    <source>
        <dbReference type="EMBL" id="KAF0977838.1"/>
    </source>
</evidence>
<keyword evidence="3" id="KW-1185">Reference proteome</keyword>
<organism evidence="2 3">
    <name type="scientific">Naegleria fowleri</name>
    <name type="common">Brain eating amoeba</name>
    <dbReference type="NCBI Taxonomy" id="5763"/>
    <lineage>
        <taxon>Eukaryota</taxon>
        <taxon>Discoba</taxon>
        <taxon>Heterolobosea</taxon>
        <taxon>Tetramitia</taxon>
        <taxon>Eutetramitia</taxon>
        <taxon>Vahlkampfiidae</taxon>
        <taxon>Naegleria</taxon>
    </lineage>
</organism>
<dbReference type="Proteomes" id="UP000444721">
    <property type="component" value="Unassembled WGS sequence"/>
</dbReference>
<proteinExistence type="predicted"/>
<feature type="transmembrane region" description="Helical" evidence="1">
    <location>
        <begin position="121"/>
        <end position="139"/>
    </location>
</feature>
<dbReference type="VEuPathDB" id="AmoebaDB:NfTy_059320"/>
<evidence type="ECO:0000256" key="1">
    <source>
        <dbReference type="SAM" id="Phobius"/>
    </source>
</evidence>
<keyword evidence="1" id="KW-1133">Transmembrane helix</keyword>
<comment type="caution">
    <text evidence="2">The sequence shown here is derived from an EMBL/GenBank/DDBJ whole genome shotgun (WGS) entry which is preliminary data.</text>
</comment>